<accession>A0A1H3XVL3</accession>
<dbReference type="RefSeq" id="WP_074759987.1">
    <property type="nucleotide sequence ID" value="NZ_FNRF01000001.1"/>
</dbReference>
<feature type="compositionally biased region" description="Basic and acidic residues" evidence="1">
    <location>
        <begin position="41"/>
        <end position="53"/>
    </location>
</feature>
<dbReference type="AlphaFoldDB" id="A0A1H3XVL3"/>
<protein>
    <submittedName>
        <fullName evidence="2">Uncharacterized protein</fullName>
    </submittedName>
</protein>
<evidence type="ECO:0000313" key="3">
    <source>
        <dbReference type="Proteomes" id="UP000182257"/>
    </source>
</evidence>
<feature type="region of interest" description="Disordered" evidence="1">
    <location>
        <begin position="1"/>
        <end position="77"/>
    </location>
</feature>
<dbReference type="OrthoDB" id="1057128at2"/>
<evidence type="ECO:0000313" key="2">
    <source>
        <dbReference type="EMBL" id="SEA03416.1"/>
    </source>
</evidence>
<sequence>MAKKKDQEVKQQPVEAVAETQPKKKSASKNKAASASEEEPKESATKTEKKADGKQQSAAEAPKKEELQGEKQHREPQMVTVNGGKVTHAHAYQSNKNPEDWFFTAKIDGKELHPQKMTPEDVAAYSKKERTVEQLMQTYYPTKLMKQIPVEEYKASNTLSDGRVIDKMNVYKEANEQSQNFGKWMLYAQVGEQKMSTTLPNHDLNAYFDRVTTPSQLVEKNLGQRLHLASHYEQFKLPEGAEIKDIRVSKDADNKWRISADMGERGITAKKELSFDDGYALFHTKTATRQQLAAKYLTPEINEKMGVKQETSLGLKL</sequence>
<dbReference type="Proteomes" id="UP000182257">
    <property type="component" value="Unassembled WGS sequence"/>
</dbReference>
<dbReference type="EMBL" id="FNRF01000001">
    <property type="protein sequence ID" value="SEA03416.1"/>
    <property type="molecule type" value="Genomic_DNA"/>
</dbReference>
<reference evidence="2 3" key="1">
    <citation type="submission" date="2016-10" db="EMBL/GenBank/DDBJ databases">
        <authorList>
            <person name="de Groot N.N."/>
        </authorList>
    </citation>
    <scope>NUCLEOTIDE SEQUENCE [LARGE SCALE GENOMIC DNA]</scope>
    <source>
        <strain evidence="2 3">D31d</strain>
    </source>
</reference>
<organism evidence="2 3">
    <name type="scientific">Xylanibacter ruminicola</name>
    <name type="common">Prevotella ruminicola</name>
    <dbReference type="NCBI Taxonomy" id="839"/>
    <lineage>
        <taxon>Bacteria</taxon>
        <taxon>Pseudomonadati</taxon>
        <taxon>Bacteroidota</taxon>
        <taxon>Bacteroidia</taxon>
        <taxon>Bacteroidales</taxon>
        <taxon>Prevotellaceae</taxon>
        <taxon>Xylanibacter</taxon>
    </lineage>
</organism>
<evidence type="ECO:0000256" key="1">
    <source>
        <dbReference type="SAM" id="MobiDB-lite"/>
    </source>
</evidence>
<name>A0A1H3XVL3_XYLRU</name>
<feature type="compositionally biased region" description="Basic and acidic residues" evidence="1">
    <location>
        <begin position="61"/>
        <end position="76"/>
    </location>
</feature>
<gene>
    <name evidence="2" type="ORF">SAMN05216462_0385</name>
</gene>
<proteinExistence type="predicted"/>